<keyword evidence="3" id="KW-1185">Reference proteome</keyword>
<protein>
    <recommendedName>
        <fullName evidence="4">Porin</fullName>
    </recommendedName>
</protein>
<dbReference type="RefSeq" id="WP_183266170.1">
    <property type="nucleotide sequence ID" value="NZ_JACHFJ010000004.1"/>
</dbReference>
<gene>
    <name evidence="2" type="ORF">HNP71_001414</name>
</gene>
<reference evidence="2 3" key="1">
    <citation type="submission" date="2020-08" db="EMBL/GenBank/DDBJ databases">
        <title>Genomic Encyclopedia of Type Strains, Phase IV (KMG-IV): sequencing the most valuable type-strain genomes for metagenomic binning, comparative biology and taxonomic classification.</title>
        <authorList>
            <person name="Goeker M."/>
        </authorList>
    </citation>
    <scope>NUCLEOTIDE SEQUENCE [LARGE SCALE GENOMIC DNA]</scope>
    <source>
        <strain evidence="2 3">DSM 27026</strain>
    </source>
</reference>
<sequence>MRRHLLGLGFAAASSLLALHAAHAMTAPQPITIDGGPLGNLEISGGVDGYGYVMSNTPNGIQSNGFNISSGILNIQKTTGIVQFTIELGANSFQVLGAEAYDSKGHIANASITQFPTGPLYEGYITIAPPNSPVTVSAGMLPSVEGWEYGADYYNAVQLETLLYYVQNNNARGVEATLTEGPFSATVQFGDSTDSGVWNTLQALLSYKFNANNVLNVYGAYNLGKTGPNTYMYALPSGGKQPNGITGWGNAYANNALIGAYYNYTLGNLSLVPEIQYTYARPDRQIGITGESSTFGAALFGDYTFGTSPYSLGGWVEYFDSHAAANASTVPGQTPTTYTWAISPNAEAIGLAVAPTWQYKNLFARANAGYIYLLHTKGSDGVSYQPYSGSHGQFTGTLEAGLLF</sequence>
<proteinExistence type="predicted"/>
<evidence type="ECO:0000313" key="2">
    <source>
        <dbReference type="EMBL" id="MBB5373156.1"/>
    </source>
</evidence>
<feature type="chain" id="PRO_5032753472" description="Porin" evidence="1">
    <location>
        <begin position="27"/>
        <end position="404"/>
    </location>
</feature>
<evidence type="ECO:0000256" key="1">
    <source>
        <dbReference type="SAM" id="SignalP"/>
    </source>
</evidence>
<feature type="signal peptide" evidence="1">
    <location>
        <begin position="1"/>
        <end position="26"/>
    </location>
</feature>
<evidence type="ECO:0008006" key="4">
    <source>
        <dbReference type="Google" id="ProtNLM"/>
    </source>
</evidence>
<dbReference type="Proteomes" id="UP000553706">
    <property type="component" value="Unassembled WGS sequence"/>
</dbReference>
<organism evidence="2 3">
    <name type="scientific">Acidocella aromatica</name>
    <dbReference type="NCBI Taxonomy" id="1303579"/>
    <lineage>
        <taxon>Bacteria</taxon>
        <taxon>Pseudomonadati</taxon>
        <taxon>Pseudomonadota</taxon>
        <taxon>Alphaproteobacteria</taxon>
        <taxon>Acetobacterales</taxon>
        <taxon>Acidocellaceae</taxon>
        <taxon>Acidocella</taxon>
    </lineage>
</organism>
<comment type="caution">
    <text evidence="2">The sequence shown here is derived from an EMBL/GenBank/DDBJ whole genome shotgun (WGS) entry which is preliminary data.</text>
</comment>
<accession>A0A840VBS2</accession>
<dbReference type="EMBL" id="JACHFJ010000004">
    <property type="protein sequence ID" value="MBB5373156.1"/>
    <property type="molecule type" value="Genomic_DNA"/>
</dbReference>
<keyword evidence="1" id="KW-0732">Signal</keyword>
<name>A0A840VBS2_9PROT</name>
<dbReference type="AlphaFoldDB" id="A0A840VBS2"/>
<evidence type="ECO:0000313" key="3">
    <source>
        <dbReference type="Proteomes" id="UP000553706"/>
    </source>
</evidence>